<keyword evidence="3" id="KW-1185">Reference proteome</keyword>
<reference evidence="3" key="1">
    <citation type="journal article" date="2014" name="Proc. Natl. Acad. Sci. U.S.A.">
        <title>Extensive sampling of basidiomycete genomes demonstrates inadequacy of the white-rot/brown-rot paradigm for wood decay fungi.</title>
        <authorList>
            <person name="Riley R."/>
            <person name="Salamov A.A."/>
            <person name="Brown D.W."/>
            <person name="Nagy L.G."/>
            <person name="Floudas D."/>
            <person name="Held B.W."/>
            <person name="Levasseur A."/>
            <person name="Lombard V."/>
            <person name="Morin E."/>
            <person name="Otillar R."/>
            <person name="Lindquist E.A."/>
            <person name="Sun H."/>
            <person name="LaButti K.M."/>
            <person name="Schmutz J."/>
            <person name="Jabbour D."/>
            <person name="Luo H."/>
            <person name="Baker S.E."/>
            <person name="Pisabarro A.G."/>
            <person name="Walton J.D."/>
            <person name="Blanchette R.A."/>
            <person name="Henrissat B."/>
            <person name="Martin F."/>
            <person name="Cullen D."/>
            <person name="Hibbett D.S."/>
            <person name="Grigoriev I.V."/>
        </authorList>
    </citation>
    <scope>NUCLEOTIDE SEQUENCE [LARGE SCALE GENOMIC DNA]</scope>
    <source>
        <strain evidence="3">MUCL 33604</strain>
    </source>
</reference>
<proteinExistence type="predicted"/>
<name>A0A067PH19_9AGAM</name>
<feature type="compositionally biased region" description="Polar residues" evidence="1">
    <location>
        <begin position="112"/>
        <end position="130"/>
    </location>
</feature>
<sequence length="226" mass="25158">MASFNLDGSSKPPIVVEMTRVKQYFSLGEPLTATVEEVQRAAKGQFYTVQYNPSSGNLYRSDRKLCIWDINKREFQVGSSATHPYHPDLPTYVNWEREQLRAFQPQEPEPVSITSPHSGTFSPPTESLASLSEVLPYRNPSFKAPEDTDSEKEEDQVDPQEDEPIEAEHPFTNPANPLNPVIFQPQPLLSPPTPTPNPPPLPPIIMTTPTPKGPKLAAPTPFTGDR</sequence>
<dbReference type="InParanoid" id="A0A067PH19"/>
<evidence type="ECO:0000256" key="1">
    <source>
        <dbReference type="SAM" id="MobiDB-lite"/>
    </source>
</evidence>
<dbReference type="Proteomes" id="UP000027265">
    <property type="component" value="Unassembled WGS sequence"/>
</dbReference>
<dbReference type="HOGENOM" id="CLU_1224928_0_0_1"/>
<feature type="compositionally biased region" description="Acidic residues" evidence="1">
    <location>
        <begin position="147"/>
        <end position="165"/>
    </location>
</feature>
<gene>
    <name evidence="2" type="ORF">JAAARDRAFT_197623</name>
</gene>
<feature type="region of interest" description="Disordered" evidence="1">
    <location>
        <begin position="105"/>
        <end position="226"/>
    </location>
</feature>
<organism evidence="2 3">
    <name type="scientific">Jaapia argillacea MUCL 33604</name>
    <dbReference type="NCBI Taxonomy" id="933084"/>
    <lineage>
        <taxon>Eukaryota</taxon>
        <taxon>Fungi</taxon>
        <taxon>Dikarya</taxon>
        <taxon>Basidiomycota</taxon>
        <taxon>Agaricomycotina</taxon>
        <taxon>Agaricomycetes</taxon>
        <taxon>Agaricomycetidae</taxon>
        <taxon>Jaapiales</taxon>
        <taxon>Jaapiaceae</taxon>
        <taxon>Jaapia</taxon>
    </lineage>
</organism>
<feature type="compositionally biased region" description="Pro residues" evidence="1">
    <location>
        <begin position="188"/>
        <end position="203"/>
    </location>
</feature>
<evidence type="ECO:0000313" key="2">
    <source>
        <dbReference type="EMBL" id="KDQ53130.1"/>
    </source>
</evidence>
<protein>
    <submittedName>
        <fullName evidence="2">Uncharacterized protein</fullName>
    </submittedName>
</protein>
<feature type="compositionally biased region" description="Low complexity" evidence="1">
    <location>
        <begin position="204"/>
        <end position="214"/>
    </location>
</feature>
<dbReference type="EMBL" id="KL197735">
    <property type="protein sequence ID" value="KDQ53130.1"/>
    <property type="molecule type" value="Genomic_DNA"/>
</dbReference>
<accession>A0A067PH19</accession>
<evidence type="ECO:0000313" key="3">
    <source>
        <dbReference type="Proteomes" id="UP000027265"/>
    </source>
</evidence>
<dbReference type="AlphaFoldDB" id="A0A067PH19"/>